<name>A0A2Z3GS74_9BACT</name>
<organism evidence="3 4">
    <name type="scientific">Hymenobacter nivis</name>
    <dbReference type="NCBI Taxonomy" id="1850093"/>
    <lineage>
        <taxon>Bacteria</taxon>
        <taxon>Pseudomonadati</taxon>
        <taxon>Bacteroidota</taxon>
        <taxon>Cytophagia</taxon>
        <taxon>Cytophagales</taxon>
        <taxon>Hymenobacteraceae</taxon>
        <taxon>Hymenobacter</taxon>
    </lineage>
</organism>
<sequence length="292" mass="31932">MRDDFLLRRGLHQGLRRAPGPAHPAQKIGRALPASQHRRGRPVGFCHWSCSEGCQHGVETQGCVSTPFQKPKIRYDPATAGLYWTSEGDPARRLDPFVREMNTTGAFHRTLPALPQFHFTGAPDRGPLGNATYESLARTPGGPAGAPYSPRLSQLDARSGALLYQYACVLDPVIQPGRINRMSETRGRERPRVLTIECFYASVGGVQTRIYAVDTRAATDMRARLALAGGPYRPVRKRLVADLGALASRLDNLEGLAFGPPLPNGHRTLVVVADNNFSANEANQFLAFEVLP</sequence>
<reference evidence="4" key="1">
    <citation type="submission" date="2018-04" db="EMBL/GenBank/DDBJ databases">
        <title>Complete genome of Antarctic heterotrophic bacterium Hymenobacter nivis.</title>
        <authorList>
            <person name="Terashima M."/>
        </authorList>
    </citation>
    <scope>NUCLEOTIDE SEQUENCE [LARGE SCALE GENOMIC DNA]</scope>
    <source>
        <strain evidence="4">NBRC 111535</strain>
    </source>
</reference>
<evidence type="ECO:0000313" key="4">
    <source>
        <dbReference type="Proteomes" id="UP000245999"/>
    </source>
</evidence>
<protein>
    <recommendedName>
        <fullName evidence="2">Phytase-like domain-containing protein</fullName>
    </recommendedName>
</protein>
<evidence type="ECO:0000256" key="1">
    <source>
        <dbReference type="SAM" id="MobiDB-lite"/>
    </source>
</evidence>
<feature type="domain" description="Phytase-like" evidence="2">
    <location>
        <begin position="73"/>
        <end position="277"/>
    </location>
</feature>
<feature type="region of interest" description="Disordered" evidence="1">
    <location>
        <begin position="15"/>
        <end position="36"/>
    </location>
</feature>
<evidence type="ECO:0000259" key="2">
    <source>
        <dbReference type="Pfam" id="PF13449"/>
    </source>
</evidence>
<dbReference type="KEGG" id="hnv:DDQ68_07440"/>
<dbReference type="AlphaFoldDB" id="A0A2Z3GS74"/>
<dbReference type="Proteomes" id="UP000245999">
    <property type="component" value="Chromosome"/>
</dbReference>
<keyword evidence="4" id="KW-1185">Reference proteome</keyword>
<proteinExistence type="predicted"/>
<dbReference type="InterPro" id="IPR027372">
    <property type="entry name" value="Phytase-like_dom"/>
</dbReference>
<dbReference type="OrthoDB" id="9798539at2"/>
<accession>A0A2Z3GS74</accession>
<gene>
    <name evidence="3" type="ORF">DDQ68_07440</name>
</gene>
<dbReference type="Pfam" id="PF13449">
    <property type="entry name" value="Phytase-like"/>
    <property type="match status" value="1"/>
</dbReference>
<dbReference type="EMBL" id="CP029145">
    <property type="protein sequence ID" value="AWM35341.1"/>
    <property type="molecule type" value="Genomic_DNA"/>
</dbReference>
<evidence type="ECO:0000313" key="3">
    <source>
        <dbReference type="EMBL" id="AWM35341.1"/>
    </source>
</evidence>